<keyword evidence="2" id="KW-1185">Reference proteome</keyword>
<dbReference type="Proteomes" id="UP000694888">
    <property type="component" value="Unplaced"/>
</dbReference>
<feature type="compositionally biased region" description="Basic and acidic residues" evidence="1">
    <location>
        <begin position="18"/>
        <end position="36"/>
    </location>
</feature>
<feature type="region of interest" description="Disordered" evidence="1">
    <location>
        <begin position="1"/>
        <end position="228"/>
    </location>
</feature>
<evidence type="ECO:0000256" key="1">
    <source>
        <dbReference type="SAM" id="MobiDB-lite"/>
    </source>
</evidence>
<sequence>MKEKKKRKKKSRASSRGGDVRGGDVRGGDVRREERAQASVCSSSKPNKRNRRSSSSVDMELMVKSSSASETFGKTSETSLTNEKRRSAPPGVLPVAIGVIHARPPWVPTKSPSSTGGCTTQTQCVIHEAPPLPPRCPINSANSKPRTPPGHPPRSNSHPPVPRSHPPRSRSSSSSVALPSVPSGGETYQNSRFQAADPSEAPTIPHAAAELPAAPSCRGHDSPRSSPDLCDTECAHAEYSNAPCEQDSLLRTTSCHSGCGSEHSFEDCSQCSYYDKLKCTTGSEGDLASLHTYQCLNGSSHDLTFDSSISGQFPSKSETYVNGSAVLLSQKQK</sequence>
<feature type="compositionally biased region" description="Low complexity" evidence="1">
    <location>
        <begin position="169"/>
        <end position="183"/>
    </location>
</feature>
<proteinExistence type="predicted"/>
<dbReference type="RefSeq" id="XP_012946295.1">
    <property type="nucleotide sequence ID" value="XM_013090841.2"/>
</dbReference>
<evidence type="ECO:0000313" key="2">
    <source>
        <dbReference type="Proteomes" id="UP000694888"/>
    </source>
</evidence>
<dbReference type="GeneID" id="101856401"/>
<feature type="compositionally biased region" description="Polar residues" evidence="1">
    <location>
        <begin position="110"/>
        <end position="124"/>
    </location>
</feature>
<protein>
    <submittedName>
        <fullName evidence="3">Verprolin</fullName>
    </submittedName>
</protein>
<feature type="compositionally biased region" description="Polar residues" evidence="1">
    <location>
        <begin position="64"/>
        <end position="81"/>
    </location>
</feature>
<name>A0ABM1AES3_APLCA</name>
<reference evidence="3" key="1">
    <citation type="submission" date="2025-08" db="UniProtKB">
        <authorList>
            <consortium name="RefSeq"/>
        </authorList>
    </citation>
    <scope>IDENTIFICATION</scope>
</reference>
<feature type="compositionally biased region" description="Basic residues" evidence="1">
    <location>
        <begin position="1"/>
        <end position="13"/>
    </location>
</feature>
<evidence type="ECO:0000313" key="3">
    <source>
        <dbReference type="RefSeq" id="XP_012946295.1"/>
    </source>
</evidence>
<organism evidence="2 3">
    <name type="scientific">Aplysia californica</name>
    <name type="common">California sea hare</name>
    <dbReference type="NCBI Taxonomy" id="6500"/>
    <lineage>
        <taxon>Eukaryota</taxon>
        <taxon>Metazoa</taxon>
        <taxon>Spiralia</taxon>
        <taxon>Lophotrochozoa</taxon>
        <taxon>Mollusca</taxon>
        <taxon>Gastropoda</taxon>
        <taxon>Heterobranchia</taxon>
        <taxon>Euthyneura</taxon>
        <taxon>Tectipleura</taxon>
        <taxon>Aplysiida</taxon>
        <taxon>Aplysioidea</taxon>
        <taxon>Aplysiidae</taxon>
        <taxon>Aplysia</taxon>
    </lineage>
</organism>
<accession>A0ABM1AES3</accession>
<gene>
    <name evidence="3" type="primary">LOC101856401</name>
</gene>